<keyword evidence="3" id="KW-0479">Metal-binding</keyword>
<keyword evidence="5" id="KW-0411">Iron-sulfur</keyword>
<dbReference type="InterPro" id="IPR003451">
    <property type="entry name" value="LytB/IspH"/>
</dbReference>
<dbReference type="GO" id="GO:0051745">
    <property type="term" value="F:4-hydroxy-3-methylbut-2-enyl diphosphate reductase activity"/>
    <property type="evidence" value="ECO:0007669"/>
    <property type="project" value="InterPro"/>
</dbReference>
<dbReference type="HAMAP" id="MF_00191">
    <property type="entry name" value="IspH"/>
    <property type="match status" value="1"/>
</dbReference>
<dbReference type="NCBIfam" id="NF002190">
    <property type="entry name" value="PRK01045.1-4"/>
    <property type="match status" value="1"/>
</dbReference>
<evidence type="ECO:0000313" key="6">
    <source>
        <dbReference type="EMBL" id="SVA23003.1"/>
    </source>
</evidence>
<name>A0A381U8U4_9ZZZZ</name>
<proteinExistence type="inferred from homology"/>
<dbReference type="GO" id="GO:0051539">
    <property type="term" value="F:4 iron, 4 sulfur cluster binding"/>
    <property type="evidence" value="ECO:0007669"/>
    <property type="project" value="UniProtKB-KW"/>
</dbReference>
<dbReference type="GO" id="GO:0046872">
    <property type="term" value="F:metal ion binding"/>
    <property type="evidence" value="ECO:0007669"/>
    <property type="project" value="UniProtKB-KW"/>
</dbReference>
<dbReference type="NCBIfam" id="NF002188">
    <property type="entry name" value="PRK01045.1-2"/>
    <property type="match status" value="1"/>
</dbReference>
<sequence length="340" mass="37050">VQIKGNGGSRHVILAKPRGFCAGVVRAVDIVDLALEMYGPPIYVRHEIVHNKYVVRNFETRGVVFVDRIVEVPDNSIVIFSAHGIPPEVRREAEERGLRSVDATCPLVTKVHNEALHYVAQGYHILLVGHAGHVEVEGTMGHVPDDVTLVQTEEAAEIVEVPSDKKVAYLTQTTLSVDDVAGVLAILERRFPDIVGPAKNDICYATQNRQDAVKRMTPDVDAIFVVGAPNSSNSNRLVEVACAAGVASYLVQSSEDIKPEWLEHVETVGITAGASAPETLVMEIVEVLRGPTGDVVEIAGPDESVHFPLPSEIVDDYRDRGLNFESSIIGFRERWDIPGS</sequence>
<dbReference type="PANTHER" id="PTHR30426">
    <property type="entry name" value="4-HYDROXY-3-METHYLBUT-2-ENYL DIPHOSPHATE REDUCTASE"/>
    <property type="match status" value="1"/>
</dbReference>
<keyword evidence="4" id="KW-0408">Iron</keyword>
<dbReference type="AlphaFoldDB" id="A0A381U8U4"/>
<organism evidence="6">
    <name type="scientific">marine metagenome</name>
    <dbReference type="NCBI Taxonomy" id="408172"/>
    <lineage>
        <taxon>unclassified sequences</taxon>
        <taxon>metagenomes</taxon>
        <taxon>ecological metagenomes</taxon>
    </lineage>
</organism>
<accession>A0A381U8U4</accession>
<keyword evidence="2" id="KW-0004">4Fe-4S</keyword>
<gene>
    <name evidence="6" type="ORF">METZ01_LOCUS75857</name>
</gene>
<evidence type="ECO:0000256" key="4">
    <source>
        <dbReference type="ARBA" id="ARBA00023004"/>
    </source>
</evidence>
<feature type="non-terminal residue" evidence="6">
    <location>
        <position position="1"/>
    </location>
</feature>
<dbReference type="GO" id="GO:0019288">
    <property type="term" value="P:isopentenyl diphosphate biosynthetic process, methylerythritol 4-phosphate pathway"/>
    <property type="evidence" value="ECO:0007669"/>
    <property type="project" value="InterPro"/>
</dbReference>
<evidence type="ECO:0000256" key="2">
    <source>
        <dbReference type="ARBA" id="ARBA00022485"/>
    </source>
</evidence>
<evidence type="ECO:0008006" key="7">
    <source>
        <dbReference type="Google" id="ProtNLM"/>
    </source>
</evidence>
<dbReference type="NCBIfam" id="TIGR00216">
    <property type="entry name" value="ispH_lytB"/>
    <property type="match status" value="1"/>
</dbReference>
<dbReference type="CDD" id="cd13944">
    <property type="entry name" value="lytB_ispH"/>
    <property type="match status" value="1"/>
</dbReference>
<dbReference type="GO" id="GO:0050992">
    <property type="term" value="P:dimethylallyl diphosphate biosynthetic process"/>
    <property type="evidence" value="ECO:0007669"/>
    <property type="project" value="InterPro"/>
</dbReference>
<reference evidence="6" key="1">
    <citation type="submission" date="2018-05" db="EMBL/GenBank/DDBJ databases">
        <authorList>
            <person name="Lanie J.A."/>
            <person name="Ng W.-L."/>
            <person name="Kazmierczak K.M."/>
            <person name="Andrzejewski T.M."/>
            <person name="Davidsen T.M."/>
            <person name="Wayne K.J."/>
            <person name="Tettelin H."/>
            <person name="Glass J.I."/>
            <person name="Rusch D."/>
            <person name="Podicherti R."/>
            <person name="Tsui H.-C.T."/>
            <person name="Winkler M.E."/>
        </authorList>
    </citation>
    <scope>NUCLEOTIDE SEQUENCE</scope>
</reference>
<dbReference type="Gene3D" id="3.40.1010.20">
    <property type="entry name" value="4-hydroxy-3-methylbut-2-enyl diphosphate reductase, catalytic domain"/>
    <property type="match status" value="2"/>
</dbReference>
<dbReference type="PANTHER" id="PTHR30426:SF0">
    <property type="entry name" value="4-HYDROXY-3-METHYLBUT-2-ENYL DIPHOSPHATE REDUCTASE"/>
    <property type="match status" value="1"/>
</dbReference>
<protein>
    <recommendedName>
        <fullName evidence="7">4-hydroxy-3-methylbut-2-enyl diphosphate reductase</fullName>
    </recommendedName>
</protein>
<comment type="cofactor">
    <cofactor evidence="1">
        <name>[4Fe-4S] cluster</name>
        <dbReference type="ChEBI" id="CHEBI:49883"/>
    </cofactor>
</comment>
<evidence type="ECO:0000256" key="3">
    <source>
        <dbReference type="ARBA" id="ARBA00022723"/>
    </source>
</evidence>
<evidence type="ECO:0000256" key="5">
    <source>
        <dbReference type="ARBA" id="ARBA00023014"/>
    </source>
</evidence>
<dbReference type="Gene3D" id="3.40.50.11270">
    <property type="match status" value="1"/>
</dbReference>
<dbReference type="EMBL" id="UINC01005700">
    <property type="protein sequence ID" value="SVA23003.1"/>
    <property type="molecule type" value="Genomic_DNA"/>
</dbReference>
<evidence type="ECO:0000256" key="1">
    <source>
        <dbReference type="ARBA" id="ARBA00001966"/>
    </source>
</evidence>
<dbReference type="Pfam" id="PF02401">
    <property type="entry name" value="LYTB"/>
    <property type="match status" value="1"/>
</dbReference>